<sequence>MIGTITVAILFILVVAACCSSDSGSSSNTTNTQKRTANTNYRRNEYYGPPSYCECPSCGAPFFDGYCEECGYPDINQGWLGEEY</sequence>
<evidence type="ECO:0000313" key="2">
    <source>
        <dbReference type="Proteomes" id="UP000783037"/>
    </source>
</evidence>
<name>A0A8T3V4F2_9EURY</name>
<accession>A0A8T3V4F2</accession>
<organism evidence="1 2">
    <name type="scientific">Methanobrevibacter thaueri</name>
    <dbReference type="NCBI Taxonomy" id="190975"/>
    <lineage>
        <taxon>Archaea</taxon>
        <taxon>Methanobacteriati</taxon>
        <taxon>Methanobacteriota</taxon>
        <taxon>Methanomada group</taxon>
        <taxon>Methanobacteria</taxon>
        <taxon>Methanobacteriales</taxon>
        <taxon>Methanobacteriaceae</taxon>
        <taxon>Methanobrevibacter</taxon>
    </lineage>
</organism>
<dbReference type="AlphaFoldDB" id="A0A8T3V4F2"/>
<dbReference type="EMBL" id="SUTK01000009">
    <property type="protein sequence ID" value="MBE6501412.1"/>
    <property type="molecule type" value="Genomic_DNA"/>
</dbReference>
<evidence type="ECO:0000313" key="1">
    <source>
        <dbReference type="EMBL" id="MBE6501412.1"/>
    </source>
</evidence>
<gene>
    <name evidence="1" type="ORF">E7Z79_03115</name>
</gene>
<protein>
    <submittedName>
        <fullName evidence="1">Uncharacterized protein</fullName>
    </submittedName>
</protein>
<comment type="caution">
    <text evidence="1">The sequence shown here is derived from an EMBL/GenBank/DDBJ whole genome shotgun (WGS) entry which is preliminary data.</text>
</comment>
<reference evidence="1" key="1">
    <citation type="submission" date="2019-04" db="EMBL/GenBank/DDBJ databases">
        <title>Evolution of Biomass-Degrading Anaerobic Consortia Revealed by Metagenomics.</title>
        <authorList>
            <person name="Peng X."/>
        </authorList>
    </citation>
    <scope>NUCLEOTIDE SEQUENCE</scope>
    <source>
        <strain evidence="1">SIG18</strain>
    </source>
</reference>
<dbReference type="Proteomes" id="UP000783037">
    <property type="component" value="Unassembled WGS sequence"/>
</dbReference>
<dbReference type="RefSeq" id="WP_303738526.1">
    <property type="nucleotide sequence ID" value="NZ_SUTK01000009.1"/>
</dbReference>
<proteinExistence type="predicted"/>